<keyword evidence="4" id="KW-1185">Reference proteome</keyword>
<keyword evidence="1" id="KW-0732">Signal</keyword>
<dbReference type="RefSeq" id="WP_231811502.1">
    <property type="nucleotide sequence ID" value="NZ_JAJOZR010000001.1"/>
</dbReference>
<evidence type="ECO:0000313" key="4">
    <source>
        <dbReference type="Proteomes" id="UP001139089"/>
    </source>
</evidence>
<dbReference type="AlphaFoldDB" id="A0A9X1NMD7"/>
<feature type="signal peptide" evidence="1">
    <location>
        <begin position="1"/>
        <end position="21"/>
    </location>
</feature>
<name>A0A9X1NMD7_9HYPH</name>
<dbReference type="EMBL" id="JAJOZR010000001">
    <property type="protein sequence ID" value="MCD7107782.1"/>
    <property type="molecule type" value="Genomic_DNA"/>
</dbReference>
<evidence type="ECO:0000259" key="2">
    <source>
        <dbReference type="Pfam" id="PF09917"/>
    </source>
</evidence>
<accession>A0A9X1NMD7</accession>
<dbReference type="Pfam" id="PF09917">
    <property type="entry name" value="DUF2147"/>
    <property type="match status" value="1"/>
</dbReference>
<evidence type="ECO:0000256" key="1">
    <source>
        <dbReference type="SAM" id="SignalP"/>
    </source>
</evidence>
<dbReference type="Proteomes" id="UP001139089">
    <property type="component" value="Unassembled WGS sequence"/>
</dbReference>
<dbReference type="PANTHER" id="PTHR36919:SF2">
    <property type="entry name" value="BLL6627 PROTEIN"/>
    <property type="match status" value="1"/>
</dbReference>
<dbReference type="InterPro" id="IPR019223">
    <property type="entry name" value="DUF2147"/>
</dbReference>
<dbReference type="Gene3D" id="2.40.128.520">
    <property type="match status" value="1"/>
</dbReference>
<reference evidence="3" key="1">
    <citation type="submission" date="2021-12" db="EMBL/GenBank/DDBJ databases">
        <authorList>
            <person name="Li Y."/>
        </authorList>
    </citation>
    <scope>NUCLEOTIDE SEQUENCE</scope>
    <source>
        <strain evidence="3">DKSPLA3</strain>
    </source>
</reference>
<organism evidence="3 4">
    <name type="scientific">Rhizobium quercicola</name>
    <dbReference type="NCBI Taxonomy" id="2901226"/>
    <lineage>
        <taxon>Bacteria</taxon>
        <taxon>Pseudomonadati</taxon>
        <taxon>Pseudomonadota</taxon>
        <taxon>Alphaproteobacteria</taxon>
        <taxon>Hyphomicrobiales</taxon>
        <taxon>Rhizobiaceae</taxon>
        <taxon>Rhizobium/Agrobacterium group</taxon>
        <taxon>Rhizobium</taxon>
    </lineage>
</organism>
<feature type="domain" description="DUF2147" evidence="2">
    <location>
        <begin position="61"/>
        <end position="112"/>
    </location>
</feature>
<protein>
    <submittedName>
        <fullName evidence="3">DUF2147 domain-containing protein</fullName>
    </submittedName>
</protein>
<comment type="caution">
    <text evidence="3">The sequence shown here is derived from an EMBL/GenBank/DDBJ whole genome shotgun (WGS) entry which is preliminary data.</text>
</comment>
<dbReference type="PANTHER" id="PTHR36919">
    <property type="entry name" value="BLR1215 PROTEIN"/>
    <property type="match status" value="1"/>
</dbReference>
<proteinExistence type="predicted"/>
<evidence type="ECO:0000313" key="3">
    <source>
        <dbReference type="EMBL" id="MCD7107782.1"/>
    </source>
</evidence>
<feature type="chain" id="PRO_5040813824" evidence="1">
    <location>
        <begin position="22"/>
        <end position="113"/>
    </location>
</feature>
<sequence length="113" mass="11672">MVRTLMLTAATVLGLAAHGIAADAIVGEWKATSGETVAISPCGGAYCYVVKTGKHAGKTIGKVHSTGASYEGEISDPDNGNVYGAFASVSGPSLKMKGCYMKVLCKTQTWSRL</sequence>
<gene>
    <name evidence="3" type="ORF">LRX75_01890</name>
</gene>